<evidence type="ECO:0000313" key="2">
    <source>
        <dbReference type="Proteomes" id="UP000244384"/>
    </source>
</evidence>
<proteinExistence type="predicted"/>
<dbReference type="Pfam" id="PF14716">
    <property type="entry name" value="HHH_8"/>
    <property type="match status" value="1"/>
</dbReference>
<dbReference type="Gene3D" id="1.10.150.110">
    <property type="entry name" value="DNA polymerase beta, N-terminal domain-like"/>
    <property type="match status" value="1"/>
</dbReference>
<dbReference type="InterPro" id="IPR016195">
    <property type="entry name" value="Pol/histidinol_Pase-like"/>
</dbReference>
<reference evidence="2" key="1">
    <citation type="submission" date="2018-01" db="EMBL/GenBank/DDBJ databases">
        <authorList>
            <person name="Li J."/>
        </authorList>
    </citation>
    <scope>NUCLEOTIDE SEQUENCE [LARGE SCALE GENOMIC DNA]</scope>
    <source>
        <strain evidence="2">592</strain>
    </source>
</reference>
<dbReference type="InterPro" id="IPR050243">
    <property type="entry name" value="PHP_phosphatase"/>
</dbReference>
<dbReference type="InterPro" id="IPR010996">
    <property type="entry name" value="HHH_MUS81"/>
</dbReference>
<dbReference type="InterPro" id="IPR047967">
    <property type="entry name" value="PolX_PHP"/>
</dbReference>
<accession>A0A2S0WKB5</accession>
<dbReference type="InterPro" id="IPR017078">
    <property type="entry name" value="UCP036978_PHPhdr"/>
</dbReference>
<dbReference type="InterPro" id="IPR027421">
    <property type="entry name" value="DNA_pol_lamdba_lyase_dom_sf"/>
</dbReference>
<accession>A0A5F2ESV6</accession>
<gene>
    <name evidence="1" type="ORF">C3E78_05940</name>
</gene>
<dbReference type="Pfam" id="PF02811">
    <property type="entry name" value="PHP"/>
    <property type="match status" value="1"/>
</dbReference>
<dbReference type="SMART" id="SM00481">
    <property type="entry name" value="POLIIIAc"/>
    <property type="match status" value="1"/>
</dbReference>
<dbReference type="SUPFAM" id="SSF89550">
    <property type="entry name" value="PHP domain-like"/>
    <property type="match status" value="1"/>
</dbReference>
<dbReference type="RefSeq" id="WP_108577429.1">
    <property type="nucleotide sequence ID" value="NZ_CP026952.1"/>
</dbReference>
<dbReference type="NCBIfam" id="NF005928">
    <property type="entry name" value="PRK07945.1"/>
    <property type="match status" value="1"/>
</dbReference>
<dbReference type="PANTHER" id="PTHR36928">
    <property type="entry name" value="PHOSPHATASE YCDX-RELATED"/>
    <property type="match status" value="1"/>
</dbReference>
<dbReference type="CDD" id="cd07436">
    <property type="entry name" value="PHP_PolX"/>
    <property type="match status" value="1"/>
</dbReference>
<dbReference type="PANTHER" id="PTHR36928:SF1">
    <property type="entry name" value="PHOSPHATASE YCDX-RELATED"/>
    <property type="match status" value="1"/>
</dbReference>
<dbReference type="Proteomes" id="UP000244384">
    <property type="component" value="Chromosome"/>
</dbReference>
<dbReference type="GO" id="GO:0042578">
    <property type="term" value="F:phosphoric ester hydrolase activity"/>
    <property type="evidence" value="ECO:0007669"/>
    <property type="project" value="TreeGrafter"/>
</dbReference>
<dbReference type="KEGG" id="aez:C3E78_05940"/>
<dbReference type="OrthoDB" id="9808747at2"/>
<protein>
    <submittedName>
        <fullName evidence="1">PHP domain-containing protein</fullName>
    </submittedName>
</protein>
<dbReference type="AlphaFoldDB" id="A0A2S0WKB5"/>
<dbReference type="Gene3D" id="3.20.20.140">
    <property type="entry name" value="Metal-dependent hydrolases"/>
    <property type="match status" value="1"/>
</dbReference>
<dbReference type="InterPro" id="IPR004013">
    <property type="entry name" value="PHP_dom"/>
</dbReference>
<dbReference type="PIRSF" id="PIRSF036978">
    <property type="entry name" value="UCP036978_PHPhdr"/>
    <property type="match status" value="1"/>
</dbReference>
<dbReference type="GO" id="GO:0008270">
    <property type="term" value="F:zinc ion binding"/>
    <property type="evidence" value="ECO:0007669"/>
    <property type="project" value="TreeGrafter"/>
</dbReference>
<dbReference type="SUPFAM" id="SSF47802">
    <property type="entry name" value="DNA polymerase beta, N-terminal domain-like"/>
    <property type="match status" value="1"/>
</dbReference>
<organism evidence="1 2">
    <name type="scientific">Aeromicrobium chenweiae</name>
    <dbReference type="NCBI Taxonomy" id="2079793"/>
    <lineage>
        <taxon>Bacteria</taxon>
        <taxon>Bacillati</taxon>
        <taxon>Actinomycetota</taxon>
        <taxon>Actinomycetes</taxon>
        <taxon>Propionibacteriales</taxon>
        <taxon>Nocardioidaceae</taxon>
        <taxon>Aeromicrobium</taxon>
    </lineage>
</organism>
<evidence type="ECO:0000313" key="1">
    <source>
        <dbReference type="EMBL" id="AWB91783.1"/>
    </source>
</evidence>
<dbReference type="GO" id="GO:0005829">
    <property type="term" value="C:cytosol"/>
    <property type="evidence" value="ECO:0007669"/>
    <property type="project" value="TreeGrafter"/>
</dbReference>
<dbReference type="EMBL" id="CP026952">
    <property type="protein sequence ID" value="AWB91783.1"/>
    <property type="molecule type" value="Genomic_DNA"/>
</dbReference>
<dbReference type="FunFam" id="3.20.20.140:FF:000047">
    <property type="entry name" value="PHP domain-containing protein"/>
    <property type="match status" value="1"/>
</dbReference>
<name>A0A2S0WKB5_9ACTN</name>
<keyword evidence="2" id="KW-1185">Reference proteome</keyword>
<sequence>MEDLDAVDALKEIAFWLERAQAKSYRVEAFRKAAAAIEHLSADEVAARTRDGRLKRIKGIGDRTFGVISQVVAGEVPDYLAELREQGSAPLAEGGAELRAQLLGDLHSHSDWSDGGSPIEEMARAASWRGRSYQVLTDHSPRLTIANGLSAERLTEQLDVVAGLNEGFDDFRLLSGIEVDIHDDGSLDQTDEMLERLDVVVASVHSKLRMDAKEMTRRMMTAVADPHTNVLGHCTGRLVQGGRGQRPQSEFNAKAVFAACAEFDVAVEINSRPERQDPPDELIALALDAGCLFAIDTDAHAPGQLDFLDYGAARADAAGVPAERIVTTWPVERLLEWSHSKR</sequence>
<dbReference type="InterPro" id="IPR003141">
    <property type="entry name" value="Pol/His_phosphatase_N"/>
</dbReference>